<proteinExistence type="inferred from homology"/>
<evidence type="ECO:0000256" key="4">
    <source>
        <dbReference type="ARBA" id="ARBA00022695"/>
    </source>
</evidence>
<comment type="catalytic activity">
    <reaction evidence="8">
        <text>DNA(n) + a 2'-deoxyribonucleoside 5'-triphosphate = DNA(n+1) + diphosphate</text>
        <dbReference type="Rhea" id="RHEA:22508"/>
        <dbReference type="Rhea" id="RHEA-COMP:17339"/>
        <dbReference type="Rhea" id="RHEA-COMP:17340"/>
        <dbReference type="ChEBI" id="CHEBI:33019"/>
        <dbReference type="ChEBI" id="CHEBI:61560"/>
        <dbReference type="ChEBI" id="CHEBI:173112"/>
        <dbReference type="EC" id="2.7.7.7"/>
    </reaction>
</comment>
<evidence type="ECO:0000256" key="7">
    <source>
        <dbReference type="ARBA" id="ARBA00023125"/>
    </source>
</evidence>
<dbReference type="InterPro" id="IPR002298">
    <property type="entry name" value="DNA_polymerase_A"/>
</dbReference>
<dbReference type="PANTHER" id="PTHR10133">
    <property type="entry name" value="DNA POLYMERASE I"/>
    <property type="match status" value="1"/>
</dbReference>
<dbReference type="SMART" id="SM00482">
    <property type="entry name" value="POLAc"/>
    <property type="match status" value="1"/>
</dbReference>
<evidence type="ECO:0000256" key="8">
    <source>
        <dbReference type="ARBA" id="ARBA00049244"/>
    </source>
</evidence>
<keyword evidence="5" id="KW-0235">DNA replication</keyword>
<dbReference type="Gene3D" id="3.30.70.370">
    <property type="match status" value="1"/>
</dbReference>
<comment type="caution">
    <text evidence="10">The sequence shown here is derived from an EMBL/GenBank/DDBJ whole genome shotgun (WGS) entry which is preliminary data.</text>
</comment>
<dbReference type="EC" id="2.7.7.7" evidence="2"/>
<dbReference type="PRINTS" id="PR00868">
    <property type="entry name" value="DNAPOLI"/>
</dbReference>
<dbReference type="Gene3D" id="1.10.150.20">
    <property type="entry name" value="5' to 3' exonuclease, C-terminal subdomain"/>
    <property type="match status" value="1"/>
</dbReference>
<keyword evidence="6" id="KW-0239">DNA-directed DNA polymerase</keyword>
<evidence type="ECO:0000259" key="9">
    <source>
        <dbReference type="SMART" id="SM00482"/>
    </source>
</evidence>
<dbReference type="PROSITE" id="PS00447">
    <property type="entry name" value="DNA_POLYMERASE_A"/>
    <property type="match status" value="1"/>
</dbReference>
<name>X0YAS0_9ZZZZ</name>
<feature type="non-terminal residue" evidence="10">
    <location>
        <position position="1"/>
    </location>
</feature>
<dbReference type="GO" id="GO:0003887">
    <property type="term" value="F:DNA-directed DNA polymerase activity"/>
    <property type="evidence" value="ECO:0007669"/>
    <property type="project" value="UniProtKB-KW"/>
</dbReference>
<evidence type="ECO:0000256" key="6">
    <source>
        <dbReference type="ARBA" id="ARBA00022932"/>
    </source>
</evidence>
<organism evidence="10">
    <name type="scientific">marine sediment metagenome</name>
    <dbReference type="NCBI Taxonomy" id="412755"/>
    <lineage>
        <taxon>unclassified sequences</taxon>
        <taxon>metagenomes</taxon>
        <taxon>ecological metagenomes</taxon>
    </lineage>
</organism>
<keyword evidence="7" id="KW-0238">DNA-binding</keyword>
<dbReference type="InterPro" id="IPR043502">
    <property type="entry name" value="DNA/RNA_pol_sf"/>
</dbReference>
<evidence type="ECO:0000256" key="2">
    <source>
        <dbReference type="ARBA" id="ARBA00012417"/>
    </source>
</evidence>
<accession>X0YAS0</accession>
<keyword evidence="4" id="KW-0548">Nucleotidyltransferase</keyword>
<dbReference type="InterPro" id="IPR019760">
    <property type="entry name" value="DNA-dir_DNA_pol_A_CS"/>
</dbReference>
<dbReference type="SUPFAM" id="SSF56672">
    <property type="entry name" value="DNA/RNA polymerases"/>
    <property type="match status" value="1"/>
</dbReference>
<reference evidence="10" key="1">
    <citation type="journal article" date="2014" name="Front. Microbiol.">
        <title>High frequency of phylogenetically diverse reductive dehalogenase-homologous genes in deep subseafloor sedimentary metagenomes.</title>
        <authorList>
            <person name="Kawai M."/>
            <person name="Futagami T."/>
            <person name="Toyoda A."/>
            <person name="Takaki Y."/>
            <person name="Nishi S."/>
            <person name="Hori S."/>
            <person name="Arai W."/>
            <person name="Tsubouchi T."/>
            <person name="Morono Y."/>
            <person name="Uchiyama I."/>
            <person name="Ito T."/>
            <person name="Fujiyama A."/>
            <person name="Inagaki F."/>
            <person name="Takami H."/>
        </authorList>
    </citation>
    <scope>NUCLEOTIDE SEQUENCE</scope>
    <source>
        <strain evidence="10">Expedition CK06-06</strain>
    </source>
</reference>
<dbReference type="PANTHER" id="PTHR10133:SF27">
    <property type="entry name" value="DNA POLYMERASE NU"/>
    <property type="match status" value="1"/>
</dbReference>
<feature type="domain" description="DNA-directed DNA polymerase family A palm" evidence="9">
    <location>
        <begin position="1"/>
        <end position="145"/>
    </location>
</feature>
<sequence>DVTEKMRNAAKAVNFGIIYGISSFGLAKNTGIDKKTAGNFIKSYFERYPGVKVFIDGLIKEAKEKGYVSTIFNRRRYINEFKSSNAVERNFAERAAVNTSIQGSAADIIKIAMLKINEKLKEKSFQARMILQVHDELLLEVPPMELNLLEEQIRDIMENVINLNVPLKVKISSGKSWAEI</sequence>
<evidence type="ECO:0000313" key="10">
    <source>
        <dbReference type="EMBL" id="GAG52930.1"/>
    </source>
</evidence>
<evidence type="ECO:0000256" key="3">
    <source>
        <dbReference type="ARBA" id="ARBA00022679"/>
    </source>
</evidence>
<dbReference type="InterPro" id="IPR001098">
    <property type="entry name" value="DNA-dir_DNA_pol_A_palm_dom"/>
</dbReference>
<dbReference type="FunFam" id="1.10.150.20:FF:000002">
    <property type="entry name" value="DNA polymerase I"/>
    <property type="match status" value="1"/>
</dbReference>
<evidence type="ECO:0000256" key="1">
    <source>
        <dbReference type="ARBA" id="ARBA00007705"/>
    </source>
</evidence>
<dbReference type="EMBL" id="BARS01052343">
    <property type="protein sequence ID" value="GAG52930.1"/>
    <property type="molecule type" value="Genomic_DNA"/>
</dbReference>
<comment type="similarity">
    <text evidence="1">Belongs to the DNA polymerase type-A family.</text>
</comment>
<dbReference type="Pfam" id="PF00476">
    <property type="entry name" value="DNA_pol_A"/>
    <property type="match status" value="1"/>
</dbReference>
<keyword evidence="3" id="KW-0808">Transferase</keyword>
<dbReference type="AlphaFoldDB" id="X0YAS0"/>
<evidence type="ECO:0000256" key="5">
    <source>
        <dbReference type="ARBA" id="ARBA00022705"/>
    </source>
</evidence>
<gene>
    <name evidence="10" type="ORF">S01H1_77832</name>
</gene>
<dbReference type="GO" id="GO:0006302">
    <property type="term" value="P:double-strand break repair"/>
    <property type="evidence" value="ECO:0007669"/>
    <property type="project" value="TreeGrafter"/>
</dbReference>
<dbReference type="GO" id="GO:0006261">
    <property type="term" value="P:DNA-templated DNA replication"/>
    <property type="evidence" value="ECO:0007669"/>
    <property type="project" value="InterPro"/>
</dbReference>
<dbReference type="GO" id="GO:0003677">
    <property type="term" value="F:DNA binding"/>
    <property type="evidence" value="ECO:0007669"/>
    <property type="project" value="UniProtKB-KW"/>
</dbReference>
<protein>
    <recommendedName>
        <fullName evidence="2">DNA-directed DNA polymerase</fullName>
        <ecNumber evidence="2">2.7.7.7</ecNumber>
    </recommendedName>
</protein>